<comment type="caution">
    <text evidence="4">The sequence shown here is derived from an EMBL/GenBank/DDBJ whole genome shotgun (WGS) entry which is preliminary data.</text>
</comment>
<keyword evidence="2" id="KW-0472">Membrane</keyword>
<sequence>MSDNNAMPQTPFDNNPTSSPSQSFTEPQSSSASQTSQASQASQSPVLQPQNASQPPLDPSASATPHYDAAAYAQQPTASDQSSSNPFPYAQQPSQSPYTSPQYYTQTPYQAGDSAQSGQFGQPAQSAQYSQTGTQPPMPGQPYPQGPYYPYGAYPMPANERWNVMCIVGFVLSFVFAPVGLVLSIVALIQINKSGEKSKGMSIAGIIIGAVNTLMLLVAIVALVAFMGAAAGYMERNGAYFGDDSTPADCAFEVNGQCYGFDDLDDYAEDYYRLNGELPGDLSGWLDAADGNVDYSTVIDVR</sequence>
<dbReference type="EMBL" id="WBSM01000005">
    <property type="protein sequence ID" value="KAB8288040.1"/>
    <property type="molecule type" value="Genomic_DNA"/>
</dbReference>
<keyword evidence="5" id="KW-1185">Reference proteome</keyword>
<evidence type="ECO:0000313" key="4">
    <source>
        <dbReference type="EMBL" id="KAB8288040.1"/>
    </source>
</evidence>
<accession>A0A6L4X1D2</accession>
<evidence type="ECO:0000313" key="5">
    <source>
        <dbReference type="Proteomes" id="UP000482084"/>
    </source>
</evidence>
<proteinExistence type="predicted"/>
<dbReference type="Pfam" id="PF13828">
    <property type="entry name" value="DUF4190"/>
    <property type="match status" value="1"/>
</dbReference>
<feature type="compositionally biased region" description="Polar residues" evidence="1">
    <location>
        <begin position="113"/>
        <end position="130"/>
    </location>
</feature>
<keyword evidence="2" id="KW-0812">Transmembrane</keyword>
<gene>
    <name evidence="4" type="ORF">DSM100688_1150</name>
</gene>
<feature type="compositionally biased region" description="Polar residues" evidence="1">
    <location>
        <begin position="1"/>
        <end position="27"/>
    </location>
</feature>
<evidence type="ECO:0000256" key="1">
    <source>
        <dbReference type="SAM" id="MobiDB-lite"/>
    </source>
</evidence>
<name>A0A6L4X1D2_9BIFI</name>
<feature type="domain" description="DUF4190" evidence="3">
    <location>
        <begin position="164"/>
        <end position="218"/>
    </location>
</feature>
<evidence type="ECO:0000259" key="3">
    <source>
        <dbReference type="Pfam" id="PF13828"/>
    </source>
</evidence>
<feature type="region of interest" description="Disordered" evidence="1">
    <location>
        <begin position="1"/>
        <end position="142"/>
    </location>
</feature>
<feature type="compositionally biased region" description="Polar residues" evidence="1">
    <location>
        <begin position="45"/>
        <end position="54"/>
    </location>
</feature>
<dbReference type="AlphaFoldDB" id="A0A6L4X1D2"/>
<feature type="transmembrane region" description="Helical" evidence="2">
    <location>
        <begin position="164"/>
        <end position="191"/>
    </location>
</feature>
<feature type="compositionally biased region" description="Polar residues" evidence="1">
    <location>
        <begin position="74"/>
        <end position="86"/>
    </location>
</feature>
<keyword evidence="4" id="KW-0413">Isomerase</keyword>
<feature type="transmembrane region" description="Helical" evidence="2">
    <location>
        <begin position="203"/>
        <end position="226"/>
    </location>
</feature>
<reference evidence="4 5" key="1">
    <citation type="submission" date="2019-10" db="EMBL/GenBank/DDBJ databases">
        <title>Characterization of the phylogenetic diversity of two novel species belonging to the genus Bifidobacterium: Bifidobacterium cebidarum sp. nov. and Bifidobacterium leontopitheci sp. nov.</title>
        <authorList>
            <person name="Lugli G.A."/>
            <person name="Duranti S."/>
            <person name="Milani C."/>
            <person name="Turroni F."/>
            <person name="Ventura M."/>
        </authorList>
    </citation>
    <scope>NUCLEOTIDE SEQUENCE [LARGE SCALE GENOMIC DNA]</scope>
    <source>
        <strain evidence="4 5">DSM 100688</strain>
    </source>
</reference>
<feature type="compositionally biased region" description="Low complexity" evidence="1">
    <location>
        <begin position="88"/>
        <end position="111"/>
    </location>
</feature>
<protein>
    <submittedName>
        <fullName evidence="4">Peptidyl-prolyl cis-trans isomerase</fullName>
    </submittedName>
</protein>
<keyword evidence="2" id="KW-1133">Transmembrane helix</keyword>
<dbReference type="GO" id="GO:0016853">
    <property type="term" value="F:isomerase activity"/>
    <property type="evidence" value="ECO:0007669"/>
    <property type="project" value="UniProtKB-KW"/>
</dbReference>
<dbReference type="RefSeq" id="WP_239519388.1">
    <property type="nucleotide sequence ID" value="NZ_WBSM01000005.1"/>
</dbReference>
<feature type="compositionally biased region" description="Low complexity" evidence="1">
    <location>
        <begin position="28"/>
        <end position="44"/>
    </location>
</feature>
<evidence type="ECO:0000256" key="2">
    <source>
        <dbReference type="SAM" id="Phobius"/>
    </source>
</evidence>
<dbReference type="Proteomes" id="UP000482084">
    <property type="component" value="Unassembled WGS sequence"/>
</dbReference>
<dbReference type="InterPro" id="IPR025241">
    <property type="entry name" value="DUF4190"/>
</dbReference>
<organism evidence="4 5">
    <name type="scientific">Bifidobacterium ramosum</name>
    <dbReference type="NCBI Taxonomy" id="1798158"/>
    <lineage>
        <taxon>Bacteria</taxon>
        <taxon>Bacillati</taxon>
        <taxon>Actinomycetota</taxon>
        <taxon>Actinomycetes</taxon>
        <taxon>Bifidobacteriales</taxon>
        <taxon>Bifidobacteriaceae</taxon>
        <taxon>Bifidobacterium</taxon>
    </lineage>
</organism>